<comment type="caution">
    <text evidence="1">The sequence shown here is derived from an EMBL/GenBank/DDBJ whole genome shotgun (WGS) entry which is preliminary data.</text>
</comment>
<name>A0A9P5P662_9AGAR</name>
<dbReference type="Proteomes" id="UP000772434">
    <property type="component" value="Unassembled WGS sequence"/>
</dbReference>
<proteinExistence type="predicted"/>
<accession>A0A9P5P662</accession>
<dbReference type="AlphaFoldDB" id="A0A9P5P662"/>
<keyword evidence="2" id="KW-1185">Reference proteome</keyword>
<sequence>MHLVRYLAADTHIQLPKDRMLTTTPLLYGIYPPSYYYPPILFRVLLPLANWPYPSWMCHPTLMLSSPLPTLRLKIPSSSVTISIPRTSSLANVLGKAFAGKSWLAASPLNEPSYADATEGDKQGVVEKERRKVLAEMRAAIGRGQPEGADAVFFAWDASQNASSASSSLYSYKFVRDVLNTMLQSKQTGKANANVGYLSKVVWHLLERGVVSRLMVGDVDYGNLTTMGDASGRSDGNGASGNDLLEMLRRRGDWPSISLALKTIKDLQEVDVVACLCFVLARHRQSQNPNELSDTTQVDSPPEVLDSWMGQSKRMWMAKVLKEARDAKEGKEVKEALDWRQRRRMLQEQAGVIGQYQLEELAF</sequence>
<dbReference type="OrthoDB" id="4349954at2759"/>
<protein>
    <submittedName>
        <fullName evidence="1">Uncharacterized protein</fullName>
    </submittedName>
</protein>
<dbReference type="EMBL" id="JADNRY010000291">
    <property type="protein sequence ID" value="KAF9059609.1"/>
    <property type="molecule type" value="Genomic_DNA"/>
</dbReference>
<organism evidence="1 2">
    <name type="scientific">Rhodocollybia butyracea</name>
    <dbReference type="NCBI Taxonomy" id="206335"/>
    <lineage>
        <taxon>Eukaryota</taxon>
        <taxon>Fungi</taxon>
        <taxon>Dikarya</taxon>
        <taxon>Basidiomycota</taxon>
        <taxon>Agaricomycotina</taxon>
        <taxon>Agaricomycetes</taxon>
        <taxon>Agaricomycetidae</taxon>
        <taxon>Agaricales</taxon>
        <taxon>Marasmiineae</taxon>
        <taxon>Omphalotaceae</taxon>
        <taxon>Rhodocollybia</taxon>
    </lineage>
</organism>
<evidence type="ECO:0000313" key="1">
    <source>
        <dbReference type="EMBL" id="KAF9059609.1"/>
    </source>
</evidence>
<gene>
    <name evidence="1" type="ORF">BDP27DRAFT_1371337</name>
</gene>
<reference evidence="1" key="1">
    <citation type="submission" date="2020-11" db="EMBL/GenBank/DDBJ databases">
        <authorList>
            <consortium name="DOE Joint Genome Institute"/>
            <person name="Ahrendt S."/>
            <person name="Riley R."/>
            <person name="Andreopoulos W."/>
            <person name="Labutti K."/>
            <person name="Pangilinan J."/>
            <person name="Ruiz-Duenas F.J."/>
            <person name="Barrasa J.M."/>
            <person name="Sanchez-Garcia M."/>
            <person name="Camarero S."/>
            <person name="Miyauchi S."/>
            <person name="Serrano A."/>
            <person name="Linde D."/>
            <person name="Babiker R."/>
            <person name="Drula E."/>
            <person name="Ayuso-Fernandez I."/>
            <person name="Pacheco R."/>
            <person name="Padilla G."/>
            <person name="Ferreira P."/>
            <person name="Barriuso J."/>
            <person name="Kellner H."/>
            <person name="Castanera R."/>
            <person name="Alfaro M."/>
            <person name="Ramirez L."/>
            <person name="Pisabarro A.G."/>
            <person name="Kuo A."/>
            <person name="Tritt A."/>
            <person name="Lipzen A."/>
            <person name="He G."/>
            <person name="Yan M."/>
            <person name="Ng V."/>
            <person name="Cullen D."/>
            <person name="Martin F."/>
            <person name="Rosso M.-N."/>
            <person name="Henrissat B."/>
            <person name="Hibbett D."/>
            <person name="Martinez A.T."/>
            <person name="Grigoriev I.V."/>
        </authorList>
    </citation>
    <scope>NUCLEOTIDE SEQUENCE</scope>
    <source>
        <strain evidence="1">AH 40177</strain>
    </source>
</reference>
<evidence type="ECO:0000313" key="2">
    <source>
        <dbReference type="Proteomes" id="UP000772434"/>
    </source>
</evidence>